<proteinExistence type="predicted"/>
<dbReference type="EMBL" id="JBEVCJ010000017">
    <property type="protein sequence ID" value="MET1256130.1"/>
    <property type="molecule type" value="Genomic_DNA"/>
</dbReference>
<accession>A0ABV2BW42</accession>
<comment type="caution">
    <text evidence="1">The sequence shown here is derived from an EMBL/GenBank/DDBJ whole genome shotgun (WGS) entry which is preliminary data.</text>
</comment>
<gene>
    <name evidence="1" type="ORF">ABVT43_13400</name>
</gene>
<name>A0ABV2BW42_9GAMM</name>
<organism evidence="1 2">
    <name type="scientific">Aliikangiella maris</name>
    <dbReference type="NCBI Taxonomy" id="3162458"/>
    <lineage>
        <taxon>Bacteria</taxon>
        <taxon>Pseudomonadati</taxon>
        <taxon>Pseudomonadota</taxon>
        <taxon>Gammaproteobacteria</taxon>
        <taxon>Oceanospirillales</taxon>
        <taxon>Pleioneaceae</taxon>
        <taxon>Aliikangiella</taxon>
    </lineage>
</organism>
<keyword evidence="2" id="KW-1185">Reference proteome</keyword>
<sequence>MSVIKIEKNHQLTIIQLKNRIEQMAEQIGEEFAIKYEWEDSTCMLFRGKGINGDIEFNSQQLVFTMRLGMMWRVLRNAIESKVTQAIEQNLMH</sequence>
<reference evidence="1 2" key="1">
    <citation type="submission" date="2024-06" db="EMBL/GenBank/DDBJ databases">
        <authorList>
            <person name="Li F."/>
        </authorList>
    </citation>
    <scope>NUCLEOTIDE SEQUENCE [LARGE SCALE GENOMIC DNA]</scope>
    <source>
        <strain evidence="1 2">GXAS 311</strain>
    </source>
</reference>
<dbReference type="InterPro" id="IPR013433">
    <property type="entry name" value="PHA_gran_rgn"/>
</dbReference>
<dbReference type="Pfam" id="PF09650">
    <property type="entry name" value="PHA_gran_rgn"/>
    <property type="match status" value="1"/>
</dbReference>
<evidence type="ECO:0000313" key="1">
    <source>
        <dbReference type="EMBL" id="MET1256130.1"/>
    </source>
</evidence>
<dbReference type="Proteomes" id="UP001548189">
    <property type="component" value="Unassembled WGS sequence"/>
</dbReference>
<dbReference type="NCBIfam" id="TIGR02610">
    <property type="entry name" value="PHA_gran_rgn"/>
    <property type="match status" value="1"/>
</dbReference>
<protein>
    <submittedName>
        <fullName evidence="1">Polyhydroxyalkanoic acid system family protein</fullName>
    </submittedName>
</protein>
<evidence type="ECO:0000313" key="2">
    <source>
        <dbReference type="Proteomes" id="UP001548189"/>
    </source>
</evidence>